<comment type="subunit">
    <text evidence="4">Interacts with translational regulator CsrA and flagellin(s).</text>
</comment>
<keyword evidence="5" id="KW-0282">Flagellum</keyword>
<evidence type="ECO:0000313" key="7">
    <source>
        <dbReference type="Proteomes" id="UP000180175"/>
    </source>
</evidence>
<organism evidence="5 7">
    <name type="scientific">Anaerobacillus isosaccharinicus</name>
    <dbReference type="NCBI Taxonomy" id="1532552"/>
    <lineage>
        <taxon>Bacteria</taxon>
        <taxon>Bacillati</taxon>
        <taxon>Bacillota</taxon>
        <taxon>Bacilli</taxon>
        <taxon>Bacillales</taxon>
        <taxon>Bacillaceae</taxon>
        <taxon>Anaerobacillus</taxon>
    </lineage>
</organism>
<dbReference type="EMBL" id="LQXD01000157">
    <property type="protein sequence ID" value="OIJ09005.1"/>
    <property type="molecule type" value="Genomic_DNA"/>
</dbReference>
<dbReference type="EMBL" id="CP063356">
    <property type="protein sequence ID" value="QOY37012.1"/>
    <property type="molecule type" value="Genomic_DNA"/>
</dbReference>
<dbReference type="GO" id="GO:0044780">
    <property type="term" value="P:bacterial-type flagellum assembly"/>
    <property type="evidence" value="ECO:0007669"/>
    <property type="project" value="UniProtKB-UniRule"/>
</dbReference>
<keyword evidence="3 4" id="KW-0810">Translation regulation</keyword>
<evidence type="ECO:0000313" key="6">
    <source>
        <dbReference type="EMBL" id="QOY37012.1"/>
    </source>
</evidence>
<dbReference type="PANTHER" id="PTHR39190">
    <property type="entry name" value="FLAGELLAR ASSEMBLY FACTOR FLIW"/>
    <property type="match status" value="1"/>
</dbReference>
<reference evidence="5 7" key="1">
    <citation type="submission" date="2016-10" db="EMBL/GenBank/DDBJ databases">
        <title>Draft genome sequences of four alkaliphilic bacteria belonging to the Anaerobacillus genus.</title>
        <authorList>
            <person name="Bassil N.M."/>
            <person name="Lloyd J.R."/>
        </authorList>
    </citation>
    <scope>NUCLEOTIDE SEQUENCE [LARGE SCALE GENOMIC DNA]</scope>
    <source>
        <strain evidence="5 7">NB2006</strain>
    </source>
</reference>
<name>A0A1S2LBS9_9BACI</name>
<comment type="similarity">
    <text evidence="4">Belongs to the FliW family.</text>
</comment>
<dbReference type="HAMAP" id="MF_01185">
    <property type="entry name" value="FliW"/>
    <property type="match status" value="1"/>
</dbReference>
<dbReference type="AlphaFoldDB" id="A0A1S2LBS9"/>
<dbReference type="KEGG" id="aia:AWH56_005030"/>
<dbReference type="NCBIfam" id="NF009793">
    <property type="entry name" value="PRK13285.1-1"/>
    <property type="match status" value="1"/>
</dbReference>
<evidence type="ECO:0000313" key="5">
    <source>
        <dbReference type="EMBL" id="OIJ09005.1"/>
    </source>
</evidence>
<dbReference type="InterPro" id="IPR003775">
    <property type="entry name" value="Flagellar_assembly_factor_FliW"/>
</dbReference>
<dbReference type="Proteomes" id="UP000180175">
    <property type="component" value="Chromosome"/>
</dbReference>
<evidence type="ECO:0000256" key="3">
    <source>
        <dbReference type="ARBA" id="ARBA00022845"/>
    </source>
</evidence>
<proteinExistence type="inferred from homology"/>
<reference evidence="6" key="4">
    <citation type="submission" date="2020-10" db="EMBL/GenBank/DDBJ databases">
        <authorList>
            <person name="Bassil N.M."/>
            <person name="Lloyd J.R."/>
        </authorList>
    </citation>
    <scope>NUCLEOTIDE SEQUENCE</scope>
    <source>
        <strain evidence="6">NB2006</strain>
    </source>
</reference>
<dbReference type="SUPFAM" id="SSF141457">
    <property type="entry name" value="BH3618-like"/>
    <property type="match status" value="1"/>
</dbReference>
<keyword evidence="4" id="KW-0143">Chaperone</keyword>
<sequence length="147" mass="16598">MKINTKYLGEVEINEEKIIEFENGIPSFLEEKKFILLPFDESTPFYILQSITTSELGFVVVSPFHFFPDYQVKLSDATIEALTIENEEDVAVFVILTVQEPFTNTTANLQGPVVINSKVQKGKQISLNDPNYQTKHLLMPQAVGKEG</sequence>
<dbReference type="PANTHER" id="PTHR39190:SF1">
    <property type="entry name" value="FLAGELLAR ASSEMBLY FACTOR FLIW"/>
    <property type="match status" value="1"/>
</dbReference>
<dbReference type="RefSeq" id="WP_071318342.1">
    <property type="nucleotide sequence ID" value="NZ_CP063356.2"/>
</dbReference>
<gene>
    <name evidence="4 6" type="primary">fliW</name>
    <name evidence="6" type="ORF">AWH56_005030</name>
    <name evidence="5" type="ORF">AWH56_17990</name>
</gene>
<dbReference type="Gene3D" id="2.30.290.10">
    <property type="entry name" value="BH3618-like"/>
    <property type="match status" value="1"/>
</dbReference>
<dbReference type="OrthoDB" id="9801235at2"/>
<comment type="subcellular location">
    <subcellularLocation>
        <location evidence="4">Cytoplasm</location>
    </subcellularLocation>
</comment>
<accession>A0A1S2LBS9</accession>
<protein>
    <recommendedName>
        <fullName evidence="4">Flagellar assembly factor FliW</fullName>
    </recommendedName>
</protein>
<evidence type="ECO:0000256" key="4">
    <source>
        <dbReference type="HAMAP-Rule" id="MF_01185"/>
    </source>
</evidence>
<reference evidence="6 7" key="3">
    <citation type="journal article" date="2019" name="Int. J. Syst. Evol. Microbiol.">
        <title>Anaerobacillus isosaccharinicus sp. nov., an alkaliphilic bacterium which degrades isosaccharinic acid.</title>
        <authorList>
            <person name="Bassil N.M."/>
            <person name="Lloyd J.R."/>
        </authorList>
    </citation>
    <scope>NUCLEOTIDE SEQUENCE [LARGE SCALE GENOMIC DNA]</scope>
    <source>
        <strain evidence="6 7">NB2006</strain>
    </source>
</reference>
<dbReference type="Pfam" id="PF02623">
    <property type="entry name" value="FliW"/>
    <property type="match status" value="1"/>
</dbReference>
<keyword evidence="5" id="KW-0969">Cilium</keyword>
<dbReference type="InterPro" id="IPR024046">
    <property type="entry name" value="Flagellar_assmbl_FliW_dom_sf"/>
</dbReference>
<dbReference type="GO" id="GO:0006417">
    <property type="term" value="P:regulation of translation"/>
    <property type="evidence" value="ECO:0007669"/>
    <property type="project" value="UniProtKB-KW"/>
</dbReference>
<keyword evidence="7" id="KW-1185">Reference proteome</keyword>
<reference evidence="6 7" key="2">
    <citation type="journal article" date="2017" name="Genome Announc.">
        <title>Draft Genome Sequences of Four Alkaliphilic Bacteria Belonging to the Anaerobacillus Genus.</title>
        <authorList>
            <person name="Bassil N.M."/>
            <person name="Lloyd J.R."/>
        </authorList>
    </citation>
    <scope>NUCLEOTIDE SEQUENCE [LARGE SCALE GENOMIC DNA]</scope>
    <source>
        <strain evidence="6 7">NB2006</strain>
    </source>
</reference>
<evidence type="ECO:0000256" key="2">
    <source>
        <dbReference type="ARBA" id="ARBA00022795"/>
    </source>
</evidence>
<comment type="function">
    <text evidence="4">Acts as an anti-CsrA protein, binds CsrA and prevents it from repressing translation of its target genes, one of which is flagellin. Binds to flagellin and participates in the assembly of the flagellum.</text>
</comment>
<keyword evidence="5" id="KW-0966">Cell projection</keyword>
<evidence type="ECO:0000256" key="1">
    <source>
        <dbReference type="ARBA" id="ARBA00022490"/>
    </source>
</evidence>
<dbReference type="GO" id="GO:0005737">
    <property type="term" value="C:cytoplasm"/>
    <property type="evidence" value="ECO:0007669"/>
    <property type="project" value="UniProtKB-SubCell"/>
</dbReference>
<keyword evidence="1 4" id="KW-0963">Cytoplasm</keyword>
<keyword evidence="2 4" id="KW-1005">Bacterial flagellum biogenesis</keyword>